<feature type="transmembrane region" description="Helical" evidence="1">
    <location>
        <begin position="41"/>
        <end position="69"/>
    </location>
</feature>
<dbReference type="Proteomes" id="UP001161405">
    <property type="component" value="Unassembled WGS sequence"/>
</dbReference>
<comment type="caution">
    <text evidence="2">The sequence shown here is derived from an EMBL/GenBank/DDBJ whole genome shotgun (WGS) entry which is preliminary data.</text>
</comment>
<name>A0ABQ5URQ2_9HYPH</name>
<dbReference type="EMBL" id="BSNI01000002">
    <property type="protein sequence ID" value="GLQ17863.1"/>
    <property type="molecule type" value="Genomic_DNA"/>
</dbReference>
<feature type="transmembrane region" description="Helical" evidence="1">
    <location>
        <begin position="12"/>
        <end position="35"/>
    </location>
</feature>
<keyword evidence="1" id="KW-0812">Transmembrane</keyword>
<accession>A0ABQ5URQ2</accession>
<protein>
    <recommendedName>
        <fullName evidence="4">DUF1499 domain-containing protein</fullName>
    </recommendedName>
</protein>
<evidence type="ECO:0000256" key="1">
    <source>
        <dbReference type="SAM" id="Phobius"/>
    </source>
</evidence>
<keyword evidence="1" id="KW-1133">Transmembrane helix</keyword>
<gene>
    <name evidence="2" type="ORF">GCM10007879_21120</name>
</gene>
<dbReference type="RefSeq" id="WP_284364319.1">
    <property type="nucleotide sequence ID" value="NZ_BSNI01000002.1"/>
</dbReference>
<sequence length="248" mass="26874">MRVFIRTSGWAIWAARIARPVLPLVLLAVAFHYIGVMTSPVFVAAIFVAIALALVSLVLGLIGYVSIWYSGDAGWREASSGVIVGCCAILFSAFVVVTSAQNQTSTDVSTSPATTPILLEGEVRNDLPANPVNSDLFRLASTREYRVSAAEGIALVEQAANSLGWLFLDQKRSGAAELHNFYESKTLIGFKDDVTVSTRATARLLIVNVRSASRYGDGDFGTNSRRIEQFLLKLDELVEQAQKQSAEN</sequence>
<evidence type="ECO:0008006" key="4">
    <source>
        <dbReference type="Google" id="ProtNLM"/>
    </source>
</evidence>
<feature type="transmembrane region" description="Helical" evidence="1">
    <location>
        <begin position="81"/>
        <end position="100"/>
    </location>
</feature>
<reference evidence="2" key="1">
    <citation type="journal article" date="2014" name="Int. J. Syst. Evol. Microbiol.">
        <title>Complete genome of a new Firmicutes species belonging to the dominant human colonic microbiota ('Ruminococcus bicirculans') reveals two chromosomes and a selective capacity to utilize plant glucans.</title>
        <authorList>
            <consortium name="NISC Comparative Sequencing Program"/>
            <person name="Wegmann U."/>
            <person name="Louis P."/>
            <person name="Goesmann A."/>
            <person name="Henrissat B."/>
            <person name="Duncan S.H."/>
            <person name="Flint H.J."/>
        </authorList>
    </citation>
    <scope>NUCLEOTIDE SEQUENCE</scope>
    <source>
        <strain evidence="2">NBRC 107169</strain>
    </source>
</reference>
<reference evidence="2" key="2">
    <citation type="submission" date="2023-01" db="EMBL/GenBank/DDBJ databases">
        <title>Draft genome sequence of Maritalea porphyrae strain NBRC 107169.</title>
        <authorList>
            <person name="Sun Q."/>
            <person name="Mori K."/>
        </authorList>
    </citation>
    <scope>NUCLEOTIDE SEQUENCE</scope>
    <source>
        <strain evidence="2">NBRC 107169</strain>
    </source>
</reference>
<organism evidence="2 3">
    <name type="scientific">Maritalea porphyrae</name>
    <dbReference type="NCBI Taxonomy" id="880732"/>
    <lineage>
        <taxon>Bacteria</taxon>
        <taxon>Pseudomonadati</taxon>
        <taxon>Pseudomonadota</taxon>
        <taxon>Alphaproteobacteria</taxon>
        <taxon>Hyphomicrobiales</taxon>
        <taxon>Devosiaceae</taxon>
        <taxon>Maritalea</taxon>
    </lineage>
</organism>
<keyword evidence="1" id="KW-0472">Membrane</keyword>
<evidence type="ECO:0000313" key="2">
    <source>
        <dbReference type="EMBL" id="GLQ17863.1"/>
    </source>
</evidence>
<evidence type="ECO:0000313" key="3">
    <source>
        <dbReference type="Proteomes" id="UP001161405"/>
    </source>
</evidence>
<keyword evidence="3" id="KW-1185">Reference proteome</keyword>
<dbReference type="Pfam" id="PF07386">
    <property type="entry name" value="DUF1499"/>
    <property type="match status" value="1"/>
</dbReference>
<proteinExistence type="predicted"/>
<dbReference type="InterPro" id="IPR010865">
    <property type="entry name" value="DUF1499"/>
</dbReference>